<proteinExistence type="inferred from homology"/>
<organism evidence="11 12">
    <name type="scientific">Corynebacterium haemomassiliense</name>
    <dbReference type="NCBI Taxonomy" id="2754726"/>
    <lineage>
        <taxon>Bacteria</taxon>
        <taxon>Bacillati</taxon>
        <taxon>Actinomycetota</taxon>
        <taxon>Actinomycetes</taxon>
        <taxon>Mycobacteriales</taxon>
        <taxon>Corynebacteriaceae</taxon>
        <taxon>Corynebacterium</taxon>
    </lineage>
</organism>
<dbReference type="EMBL" id="JACDTZ010000001">
    <property type="protein sequence ID" value="MBA5244384.1"/>
    <property type="molecule type" value="Genomic_DNA"/>
</dbReference>
<dbReference type="AlphaFoldDB" id="A0A7W2I3S7"/>
<keyword evidence="2 10" id="KW-1003">Cell membrane</keyword>
<keyword evidence="6 10" id="KW-0407">Ion channel</keyword>
<dbReference type="RefSeq" id="WP_181889008.1">
    <property type="nucleotide sequence ID" value="NZ_JACDTZ010000001.1"/>
</dbReference>
<evidence type="ECO:0000256" key="10">
    <source>
        <dbReference type="HAMAP-Rule" id="MF_00454"/>
    </source>
</evidence>
<reference evidence="11 12" key="1">
    <citation type="submission" date="2020-07" db="EMBL/GenBank/DDBJ databases">
        <title>Draft genome and description of Corynebacterium haemomassiliense strain Marseile-Q3615 sp. nov.</title>
        <authorList>
            <person name="Boxberger M."/>
            <person name="La Scola B."/>
        </authorList>
    </citation>
    <scope>NUCLEOTIDE SEQUENCE [LARGE SCALE GENOMIC DNA]</scope>
    <source>
        <strain evidence="11 12">Marseille-Q3615</strain>
    </source>
</reference>
<keyword evidence="4 10" id="KW-1133">Transmembrane helix</keyword>
<dbReference type="InterPro" id="IPR003691">
    <property type="entry name" value="FluC"/>
</dbReference>
<feature type="transmembrane region" description="Helical" evidence="10">
    <location>
        <begin position="35"/>
        <end position="56"/>
    </location>
</feature>
<dbReference type="GO" id="GO:0062054">
    <property type="term" value="F:fluoride channel activity"/>
    <property type="evidence" value="ECO:0007669"/>
    <property type="project" value="UniProtKB-UniRule"/>
</dbReference>
<evidence type="ECO:0000313" key="12">
    <source>
        <dbReference type="Proteomes" id="UP000523682"/>
    </source>
</evidence>
<sequence>MADLLPLLIGVAAVFVGGMLGGFARWLLMRQIHSTLASTFAANVSAAAVIGFAAAAPGVWRIGIGVGFAGALSTLSMLARQLGEMVESGEFVLAVKYGVGTALAAIAASAVGVYGFG</sequence>
<dbReference type="Proteomes" id="UP000523682">
    <property type="component" value="Unassembled WGS sequence"/>
</dbReference>
<dbReference type="HAMAP" id="MF_00454">
    <property type="entry name" value="FluC"/>
    <property type="match status" value="1"/>
</dbReference>
<evidence type="ECO:0000313" key="11">
    <source>
        <dbReference type="EMBL" id="MBA5244384.1"/>
    </source>
</evidence>
<dbReference type="GO" id="GO:0005886">
    <property type="term" value="C:plasma membrane"/>
    <property type="evidence" value="ECO:0007669"/>
    <property type="project" value="UniProtKB-SubCell"/>
</dbReference>
<keyword evidence="12" id="KW-1185">Reference proteome</keyword>
<comment type="function">
    <text evidence="9 10">Fluoride-specific ion channel. Important for reducing fluoride concentration in the cell, thus reducing its toxicity.</text>
</comment>
<gene>
    <name evidence="10" type="primary">fluC</name>
    <name evidence="10" type="synonym">crcB</name>
    <name evidence="11" type="ORF">H0193_06095</name>
</gene>
<feature type="binding site" evidence="10">
    <location>
        <position position="70"/>
    </location>
    <ligand>
        <name>Na(+)</name>
        <dbReference type="ChEBI" id="CHEBI:29101"/>
        <note>structural</note>
    </ligand>
</feature>
<feature type="transmembrane region" description="Helical" evidence="10">
    <location>
        <begin position="91"/>
        <end position="116"/>
    </location>
</feature>
<feature type="binding site" evidence="10">
    <location>
        <position position="73"/>
    </location>
    <ligand>
        <name>Na(+)</name>
        <dbReference type="ChEBI" id="CHEBI:29101"/>
        <note>structural</note>
    </ligand>
</feature>
<keyword evidence="5 10" id="KW-0472">Membrane</keyword>
<evidence type="ECO:0000256" key="9">
    <source>
        <dbReference type="ARBA" id="ARBA00049940"/>
    </source>
</evidence>
<comment type="activity regulation">
    <text evidence="10">Na(+) is not transported, but it plays an essential structural role and its presence is essential for fluoride channel function.</text>
</comment>
<protein>
    <recommendedName>
        <fullName evidence="10">Fluoride-specific ion channel FluC</fullName>
    </recommendedName>
</protein>
<evidence type="ECO:0000256" key="3">
    <source>
        <dbReference type="ARBA" id="ARBA00022692"/>
    </source>
</evidence>
<evidence type="ECO:0000256" key="5">
    <source>
        <dbReference type="ARBA" id="ARBA00023136"/>
    </source>
</evidence>
<evidence type="ECO:0000256" key="4">
    <source>
        <dbReference type="ARBA" id="ARBA00022989"/>
    </source>
</evidence>
<keyword evidence="10" id="KW-0915">Sodium</keyword>
<keyword evidence="10" id="KW-0406">Ion transport</keyword>
<comment type="catalytic activity">
    <reaction evidence="8">
        <text>fluoride(in) = fluoride(out)</text>
        <dbReference type="Rhea" id="RHEA:76159"/>
        <dbReference type="ChEBI" id="CHEBI:17051"/>
    </reaction>
    <physiologicalReaction direction="left-to-right" evidence="8">
        <dbReference type="Rhea" id="RHEA:76160"/>
    </physiologicalReaction>
</comment>
<dbReference type="Pfam" id="PF02537">
    <property type="entry name" value="CRCB"/>
    <property type="match status" value="1"/>
</dbReference>
<evidence type="ECO:0000256" key="6">
    <source>
        <dbReference type="ARBA" id="ARBA00023303"/>
    </source>
</evidence>
<comment type="similarity">
    <text evidence="7 10">Belongs to the fluoride channel Fluc/FEX (TC 1.A.43) family.</text>
</comment>
<evidence type="ECO:0000256" key="7">
    <source>
        <dbReference type="ARBA" id="ARBA00035120"/>
    </source>
</evidence>
<evidence type="ECO:0000256" key="8">
    <source>
        <dbReference type="ARBA" id="ARBA00035585"/>
    </source>
</evidence>
<name>A0A7W2I3S7_9CORY</name>
<dbReference type="GO" id="GO:0140114">
    <property type="term" value="P:cellular detoxification of fluoride"/>
    <property type="evidence" value="ECO:0007669"/>
    <property type="project" value="UniProtKB-UniRule"/>
</dbReference>
<keyword evidence="10" id="KW-0813">Transport</keyword>
<comment type="caution">
    <text evidence="11">The sequence shown here is derived from an EMBL/GenBank/DDBJ whole genome shotgun (WGS) entry which is preliminary data.</text>
</comment>
<feature type="transmembrane region" description="Helical" evidence="10">
    <location>
        <begin position="62"/>
        <end position="79"/>
    </location>
</feature>
<feature type="transmembrane region" description="Helical" evidence="10">
    <location>
        <begin position="6"/>
        <end position="28"/>
    </location>
</feature>
<dbReference type="GO" id="GO:0046872">
    <property type="term" value="F:metal ion binding"/>
    <property type="evidence" value="ECO:0007669"/>
    <property type="project" value="UniProtKB-KW"/>
</dbReference>
<evidence type="ECO:0000256" key="2">
    <source>
        <dbReference type="ARBA" id="ARBA00022475"/>
    </source>
</evidence>
<accession>A0A7W2I3S7</accession>
<keyword evidence="10" id="KW-0479">Metal-binding</keyword>
<comment type="subcellular location">
    <subcellularLocation>
        <location evidence="1 10">Cell membrane</location>
        <topology evidence="1 10">Multi-pass membrane protein</topology>
    </subcellularLocation>
</comment>
<evidence type="ECO:0000256" key="1">
    <source>
        <dbReference type="ARBA" id="ARBA00004651"/>
    </source>
</evidence>
<keyword evidence="3 10" id="KW-0812">Transmembrane</keyword>